<dbReference type="PROSITE" id="PS00041">
    <property type="entry name" value="HTH_ARAC_FAMILY_1"/>
    <property type="match status" value="1"/>
</dbReference>
<dbReference type="GO" id="GO:0003700">
    <property type="term" value="F:DNA-binding transcription factor activity"/>
    <property type="evidence" value="ECO:0007669"/>
    <property type="project" value="InterPro"/>
</dbReference>
<dbReference type="Proteomes" id="UP000823862">
    <property type="component" value="Unassembled WGS sequence"/>
</dbReference>
<dbReference type="EMBL" id="DWZI01000017">
    <property type="protein sequence ID" value="HJA85200.1"/>
    <property type="molecule type" value="Genomic_DNA"/>
</dbReference>
<dbReference type="InterPro" id="IPR011051">
    <property type="entry name" value="RmlC_Cupin_sf"/>
</dbReference>
<keyword evidence="1" id="KW-0805">Transcription regulation</keyword>
<dbReference type="InterPro" id="IPR009057">
    <property type="entry name" value="Homeodomain-like_sf"/>
</dbReference>
<dbReference type="SUPFAM" id="SSF46689">
    <property type="entry name" value="Homeodomain-like"/>
    <property type="match status" value="2"/>
</dbReference>
<reference evidence="5" key="2">
    <citation type="submission" date="2021-04" db="EMBL/GenBank/DDBJ databases">
        <authorList>
            <person name="Gilroy R."/>
        </authorList>
    </citation>
    <scope>NUCLEOTIDE SEQUENCE</scope>
    <source>
        <strain evidence="5">ChiHjej12B11-9795</strain>
    </source>
</reference>
<feature type="domain" description="HTH araC/xylS-type" evidence="4">
    <location>
        <begin position="197"/>
        <end position="295"/>
    </location>
</feature>
<name>A0A9D2HUH9_9BACE</name>
<dbReference type="SMART" id="SM00342">
    <property type="entry name" value="HTH_ARAC"/>
    <property type="match status" value="1"/>
</dbReference>
<dbReference type="GO" id="GO:0043565">
    <property type="term" value="F:sequence-specific DNA binding"/>
    <property type="evidence" value="ECO:0007669"/>
    <property type="project" value="InterPro"/>
</dbReference>
<protein>
    <submittedName>
        <fullName evidence="5">AraC family transcriptional regulator</fullName>
    </submittedName>
</protein>
<gene>
    <name evidence="5" type="ORF">H9950_03210</name>
</gene>
<proteinExistence type="predicted"/>
<accession>A0A9D2HUH9</accession>
<dbReference type="InterPro" id="IPR014710">
    <property type="entry name" value="RmlC-like_jellyroll"/>
</dbReference>
<dbReference type="AlphaFoldDB" id="A0A9D2HUH9"/>
<keyword evidence="2" id="KW-0238">DNA-binding</keyword>
<dbReference type="InterPro" id="IPR003313">
    <property type="entry name" value="AraC-bd"/>
</dbReference>
<dbReference type="InterPro" id="IPR018062">
    <property type="entry name" value="HTH_AraC-typ_CS"/>
</dbReference>
<dbReference type="PANTHER" id="PTHR43280:SF2">
    <property type="entry name" value="HTH-TYPE TRANSCRIPTIONAL REGULATOR EXSA"/>
    <property type="match status" value="1"/>
</dbReference>
<evidence type="ECO:0000259" key="4">
    <source>
        <dbReference type="PROSITE" id="PS01124"/>
    </source>
</evidence>
<evidence type="ECO:0000313" key="5">
    <source>
        <dbReference type="EMBL" id="HJA85200.1"/>
    </source>
</evidence>
<evidence type="ECO:0000256" key="1">
    <source>
        <dbReference type="ARBA" id="ARBA00023015"/>
    </source>
</evidence>
<dbReference type="PANTHER" id="PTHR43280">
    <property type="entry name" value="ARAC-FAMILY TRANSCRIPTIONAL REGULATOR"/>
    <property type="match status" value="1"/>
</dbReference>
<dbReference type="Gene3D" id="1.10.10.60">
    <property type="entry name" value="Homeodomain-like"/>
    <property type="match status" value="2"/>
</dbReference>
<evidence type="ECO:0000256" key="2">
    <source>
        <dbReference type="ARBA" id="ARBA00023125"/>
    </source>
</evidence>
<dbReference type="PROSITE" id="PS01124">
    <property type="entry name" value="HTH_ARAC_FAMILY_2"/>
    <property type="match status" value="1"/>
</dbReference>
<dbReference type="Pfam" id="PF02311">
    <property type="entry name" value="AraC_binding"/>
    <property type="match status" value="1"/>
</dbReference>
<reference evidence="5" key="1">
    <citation type="journal article" date="2021" name="PeerJ">
        <title>Extensive microbial diversity within the chicken gut microbiome revealed by metagenomics and culture.</title>
        <authorList>
            <person name="Gilroy R."/>
            <person name="Ravi A."/>
            <person name="Getino M."/>
            <person name="Pursley I."/>
            <person name="Horton D.L."/>
            <person name="Alikhan N.F."/>
            <person name="Baker D."/>
            <person name="Gharbi K."/>
            <person name="Hall N."/>
            <person name="Watson M."/>
            <person name="Adriaenssens E.M."/>
            <person name="Foster-Nyarko E."/>
            <person name="Jarju S."/>
            <person name="Secka A."/>
            <person name="Antonio M."/>
            <person name="Oren A."/>
            <person name="Chaudhuri R.R."/>
            <person name="La Ragione R."/>
            <person name="Hildebrand F."/>
            <person name="Pallen M.J."/>
        </authorList>
    </citation>
    <scope>NUCLEOTIDE SEQUENCE</scope>
    <source>
        <strain evidence="5">ChiHjej12B11-9795</strain>
    </source>
</reference>
<keyword evidence="3" id="KW-0804">Transcription</keyword>
<dbReference type="Gene3D" id="2.60.120.10">
    <property type="entry name" value="Jelly Rolls"/>
    <property type="match status" value="1"/>
</dbReference>
<dbReference type="SUPFAM" id="SSF51182">
    <property type="entry name" value="RmlC-like cupins"/>
    <property type="match status" value="1"/>
</dbReference>
<comment type="caution">
    <text evidence="5">The sequence shown here is derived from an EMBL/GenBank/DDBJ whole genome shotgun (WGS) entry which is preliminary data.</text>
</comment>
<sequence length="299" mass="34577">MDGVCNHKILFSEALRDLVEFLRQRRLADVFRFVSFVPGESYGPHSHLRIELNYVKKGSCRILLEDESVSFQEGDLMLLPSHVSHKFEAGEKGCTLMQLEFLPDIFWQLNSLQPLSVEEQGTSFAAPLWNLSEQKRLLKMVDDIRIVQEVRSVINELQQQEEGYEYLVVLSYAELMVLIYRYMVRHAFPSGMNRVLQKAVGYLRLHYASDVTMADVAAHTGVSGRYLRKIFSQEFHLSPLGYLQRIRIDKAVELLKNTDLSVKEVAYLCGYHSSQYFSRVFRQYAGVLPQEIGRGKERK</sequence>
<organism evidence="5 6">
    <name type="scientific">Candidatus Bacteroides avicola</name>
    <dbReference type="NCBI Taxonomy" id="2838468"/>
    <lineage>
        <taxon>Bacteria</taxon>
        <taxon>Pseudomonadati</taxon>
        <taxon>Bacteroidota</taxon>
        <taxon>Bacteroidia</taxon>
        <taxon>Bacteroidales</taxon>
        <taxon>Bacteroidaceae</taxon>
        <taxon>Bacteroides</taxon>
    </lineage>
</organism>
<dbReference type="InterPro" id="IPR018060">
    <property type="entry name" value="HTH_AraC"/>
</dbReference>
<dbReference type="Pfam" id="PF12833">
    <property type="entry name" value="HTH_18"/>
    <property type="match status" value="1"/>
</dbReference>
<evidence type="ECO:0000256" key="3">
    <source>
        <dbReference type="ARBA" id="ARBA00023163"/>
    </source>
</evidence>
<evidence type="ECO:0000313" key="6">
    <source>
        <dbReference type="Proteomes" id="UP000823862"/>
    </source>
</evidence>